<protein>
    <recommendedName>
        <fullName evidence="2">non-specific serine/threonine protein kinase</fullName>
        <ecNumber evidence="2">2.7.11.1</ecNumber>
    </recommendedName>
</protein>
<dbReference type="Gramene" id="KQJ88157">
    <property type="protein sequence ID" value="KQJ88157"/>
    <property type="gene ID" value="BRADI_4g16068v3"/>
</dbReference>
<evidence type="ECO:0000256" key="2">
    <source>
        <dbReference type="ARBA" id="ARBA00012513"/>
    </source>
</evidence>
<dbReference type="FunFam" id="3.80.10.10:FF:000627">
    <property type="entry name" value="Probable leucine-rich repeat receptor-like protein kinase At2g33170"/>
    <property type="match status" value="1"/>
</dbReference>
<dbReference type="InterPro" id="IPR051809">
    <property type="entry name" value="Plant_receptor-like_S/T_kinase"/>
</dbReference>
<evidence type="ECO:0000313" key="21">
    <source>
        <dbReference type="Proteomes" id="UP000008810"/>
    </source>
</evidence>
<keyword evidence="14" id="KW-0472">Membrane</keyword>
<comment type="subcellular location">
    <subcellularLocation>
        <location evidence="1">Cell membrane</location>
        <topology evidence="1">Single-pass membrane protein</topology>
    </subcellularLocation>
</comment>
<keyword evidence="6" id="KW-0808">Transferase</keyword>
<evidence type="ECO:0000256" key="11">
    <source>
        <dbReference type="ARBA" id="ARBA00022777"/>
    </source>
</evidence>
<keyword evidence="13" id="KW-1133">Transmembrane helix</keyword>
<evidence type="ECO:0000256" key="16">
    <source>
        <dbReference type="PROSITE-ProRule" id="PRU10141"/>
    </source>
</evidence>
<dbReference type="PRINTS" id="PR00019">
    <property type="entry name" value="LEURICHRPT"/>
</dbReference>
<dbReference type="SUPFAM" id="SSF52047">
    <property type="entry name" value="RNI-like"/>
    <property type="match status" value="1"/>
</dbReference>
<dbReference type="AlphaFoldDB" id="A0A0Q3L692"/>
<evidence type="ECO:0000256" key="14">
    <source>
        <dbReference type="ARBA" id="ARBA00023136"/>
    </source>
</evidence>
<keyword evidence="21" id="KW-1185">Reference proteome</keyword>
<keyword evidence="5" id="KW-0433">Leucine-rich repeat</keyword>
<evidence type="ECO:0000256" key="1">
    <source>
        <dbReference type="ARBA" id="ARBA00004162"/>
    </source>
</evidence>
<dbReference type="PANTHER" id="PTHR27008">
    <property type="entry name" value="OS04G0122200 PROTEIN"/>
    <property type="match status" value="1"/>
</dbReference>
<dbReference type="InterPro" id="IPR017441">
    <property type="entry name" value="Protein_kinase_ATP_BS"/>
</dbReference>
<sequence length="909" mass="98303">MAGALALVVFSLLLCAFPSHALHPPSSNRMVSSNTTTADELSLLSFKSMLSGGPLPSWNSSGSYCSWPGVICGGRRHPDRVVALRLHSYNLSGWLSPSLGNLSFLQKLDLSDNQLVGQIPPELGRLIRLRLLNLSDNSLQGSIPAALRGCTKLTRLDLFSNQLQGEIPAKKIGALKVLSNLILKETIALYFLNLSGEIPPRLAELTSMEYMSLGHNRLSGEIPPGLGNLSKMWYLALSFNMLSGSIPSSFGMLSSLSTITLSSNNLTGAIPISFWNISSLKFLVEFITALTNCSQLQVLGLNANKFEGVLPISLSNLSTSLVHLELKSNRIKGSIPEGIGNLVNLQRLVLMQNSFTGTLPSSLGENKISGSIPWTIGNLTELNYLDLYMNDFSHDLPSTLVNLTKLFGLYVSSNNITGQIPSGLFDIGSIPKEIGNLKNLVDFRAESNKLSGEIPDTLGGCQLLQVLSLQNILNGGIPSVLGGLKGLETLDLSSNNLSGQIPKSLGDLTTLHYLNLSFNSLAGQVPIVGVFANSTAVSIQGNGKLCGGIPGLHLPLCSLQIAKKKHKFPVVPTLVSLISTLAVLALLYKLLTCQKKRKEMIPSTNSMQDRSLISYSHLVKATDDFSVSNLLGSGSFGSVYKGKLDGHAGESATFVAVKVLKLQTPKALESFTAECEALRNMRHRNLVKIITVCSSIDTQRNDFKAIVYDFMPNGNLEGWLHPHTNDKTEQKHLNLLQRVTILRDVAYALDYLHCHGPAPTVHCDLKSSNVLLDAEMYGAGNMVSTHGDIYSYGIVVLETVTGKMPTDSKSRQGLSLREYAQLGLCDRMLDVVDPRLSIDLGSGLKTANALSYRRALECLVSLLRLGMSCSQELPSSRMSTGDIIKELHAIGESLQGIQSMEMENCANKI</sequence>
<accession>A0A0Q3L692</accession>
<dbReference type="EMBL" id="CM000883">
    <property type="protein sequence ID" value="KQJ88157.1"/>
    <property type="molecule type" value="Genomic_DNA"/>
</dbReference>
<evidence type="ECO:0000256" key="9">
    <source>
        <dbReference type="ARBA" id="ARBA00022737"/>
    </source>
</evidence>
<evidence type="ECO:0000256" key="15">
    <source>
        <dbReference type="ARBA" id="ARBA00023180"/>
    </source>
</evidence>
<keyword evidence="3" id="KW-1003">Cell membrane</keyword>
<reference evidence="19 20" key="1">
    <citation type="journal article" date="2010" name="Nature">
        <title>Genome sequencing and analysis of the model grass Brachypodium distachyon.</title>
        <authorList>
            <consortium name="International Brachypodium Initiative"/>
        </authorList>
    </citation>
    <scope>NUCLEOTIDE SEQUENCE [LARGE SCALE GENOMIC DNA]</scope>
    <source>
        <strain evidence="19 20">Bd21</strain>
    </source>
</reference>
<evidence type="ECO:0000256" key="10">
    <source>
        <dbReference type="ARBA" id="ARBA00022741"/>
    </source>
</evidence>
<dbReference type="PANTHER" id="PTHR27008:SF588">
    <property type="entry name" value="RECEPTOR KINASE-LIKE PROTEIN XA21"/>
    <property type="match status" value="1"/>
</dbReference>
<dbReference type="EnsemblPlants" id="KQJ88157">
    <property type="protein sequence ID" value="KQJ88157"/>
    <property type="gene ID" value="BRADI_4g16068v3"/>
</dbReference>
<evidence type="ECO:0000256" key="12">
    <source>
        <dbReference type="ARBA" id="ARBA00022840"/>
    </source>
</evidence>
<feature type="chain" id="PRO_5033725089" description="non-specific serine/threonine protein kinase" evidence="17">
    <location>
        <begin position="22"/>
        <end position="909"/>
    </location>
</feature>
<evidence type="ECO:0000259" key="18">
    <source>
        <dbReference type="PROSITE" id="PS50011"/>
    </source>
</evidence>
<dbReference type="InterPro" id="IPR013210">
    <property type="entry name" value="LRR_N_plant-typ"/>
</dbReference>
<feature type="domain" description="Protein kinase" evidence="18">
    <location>
        <begin position="625"/>
        <end position="909"/>
    </location>
</feature>
<proteinExistence type="predicted"/>
<evidence type="ECO:0000256" key="13">
    <source>
        <dbReference type="ARBA" id="ARBA00022989"/>
    </source>
</evidence>
<evidence type="ECO:0000313" key="20">
    <source>
        <dbReference type="EnsemblPlants" id="KQJ88157"/>
    </source>
</evidence>
<organism evidence="19">
    <name type="scientific">Brachypodium distachyon</name>
    <name type="common">Purple false brome</name>
    <name type="synonym">Trachynia distachya</name>
    <dbReference type="NCBI Taxonomy" id="15368"/>
    <lineage>
        <taxon>Eukaryota</taxon>
        <taxon>Viridiplantae</taxon>
        <taxon>Streptophyta</taxon>
        <taxon>Embryophyta</taxon>
        <taxon>Tracheophyta</taxon>
        <taxon>Spermatophyta</taxon>
        <taxon>Magnoliopsida</taxon>
        <taxon>Liliopsida</taxon>
        <taxon>Poales</taxon>
        <taxon>Poaceae</taxon>
        <taxon>BOP clade</taxon>
        <taxon>Pooideae</taxon>
        <taxon>Stipodae</taxon>
        <taxon>Brachypodieae</taxon>
        <taxon>Brachypodium</taxon>
    </lineage>
</organism>
<dbReference type="FunFam" id="3.30.200.20:FF:000432">
    <property type="entry name" value="LRR receptor-like serine/threonine-protein kinase EFR"/>
    <property type="match status" value="1"/>
</dbReference>
<keyword evidence="8 17" id="KW-0732">Signal</keyword>
<dbReference type="FunFam" id="3.80.10.10:FF:000288">
    <property type="entry name" value="LRR receptor-like serine/threonine-protein kinase EFR"/>
    <property type="match status" value="1"/>
</dbReference>
<keyword evidence="7" id="KW-0812">Transmembrane</keyword>
<evidence type="ECO:0000256" key="5">
    <source>
        <dbReference type="ARBA" id="ARBA00022614"/>
    </source>
</evidence>
<dbReference type="ExpressionAtlas" id="A0A0Q3L692">
    <property type="expression patterns" value="baseline"/>
</dbReference>
<reference evidence="20" key="3">
    <citation type="submission" date="2018-08" db="UniProtKB">
        <authorList>
            <consortium name="EnsemblPlants"/>
        </authorList>
    </citation>
    <scope>IDENTIFICATION</scope>
    <source>
        <strain evidence="20">cv. Bd21</strain>
    </source>
</reference>
<evidence type="ECO:0000313" key="19">
    <source>
        <dbReference type="EMBL" id="KQJ88157.1"/>
    </source>
</evidence>
<dbReference type="InParanoid" id="A0A0Q3L692"/>
<keyword evidence="12 16" id="KW-0067">ATP-binding</keyword>
<dbReference type="PROSITE" id="PS00107">
    <property type="entry name" value="PROTEIN_KINASE_ATP"/>
    <property type="match status" value="1"/>
</dbReference>
<dbReference type="PROSITE" id="PS50011">
    <property type="entry name" value="PROTEIN_KINASE_DOM"/>
    <property type="match status" value="1"/>
</dbReference>
<dbReference type="Pfam" id="PF00560">
    <property type="entry name" value="LRR_1"/>
    <property type="match status" value="3"/>
</dbReference>
<keyword evidence="15" id="KW-0325">Glycoprotein</keyword>
<keyword evidence="10 16" id="KW-0547">Nucleotide-binding</keyword>
<dbReference type="OrthoDB" id="676979at2759"/>
<dbReference type="InterPro" id="IPR000719">
    <property type="entry name" value="Prot_kinase_dom"/>
</dbReference>
<dbReference type="Pfam" id="PF07714">
    <property type="entry name" value="PK_Tyr_Ser-Thr"/>
    <property type="match status" value="1"/>
</dbReference>
<dbReference type="InterPro" id="IPR011009">
    <property type="entry name" value="Kinase-like_dom_sf"/>
</dbReference>
<dbReference type="Gene3D" id="1.10.510.10">
    <property type="entry name" value="Transferase(Phosphotransferase) domain 1"/>
    <property type="match status" value="2"/>
</dbReference>
<evidence type="ECO:0000256" key="6">
    <source>
        <dbReference type="ARBA" id="ARBA00022679"/>
    </source>
</evidence>
<keyword evidence="9" id="KW-0677">Repeat</keyword>
<name>A0A0Q3L692_BRADI</name>
<dbReference type="GO" id="GO:0004674">
    <property type="term" value="F:protein serine/threonine kinase activity"/>
    <property type="evidence" value="ECO:0007669"/>
    <property type="project" value="UniProtKB-KW"/>
</dbReference>
<evidence type="ECO:0000256" key="7">
    <source>
        <dbReference type="ARBA" id="ARBA00022692"/>
    </source>
</evidence>
<dbReference type="InterPro" id="IPR001245">
    <property type="entry name" value="Ser-Thr/Tyr_kinase_cat_dom"/>
</dbReference>
<keyword evidence="11" id="KW-0418">Kinase</keyword>
<dbReference type="InterPro" id="IPR003591">
    <property type="entry name" value="Leu-rich_rpt_typical-subtyp"/>
</dbReference>
<dbReference type="Proteomes" id="UP000008810">
    <property type="component" value="Chromosome 4"/>
</dbReference>
<dbReference type="InterPro" id="IPR032675">
    <property type="entry name" value="LRR_dom_sf"/>
</dbReference>
<evidence type="ECO:0000256" key="4">
    <source>
        <dbReference type="ARBA" id="ARBA00022527"/>
    </source>
</evidence>
<dbReference type="SUPFAM" id="SSF56112">
    <property type="entry name" value="Protein kinase-like (PK-like)"/>
    <property type="match status" value="1"/>
</dbReference>
<dbReference type="SMART" id="SM00220">
    <property type="entry name" value="S_TKc"/>
    <property type="match status" value="1"/>
</dbReference>
<dbReference type="Gene3D" id="3.80.10.10">
    <property type="entry name" value="Ribonuclease Inhibitor"/>
    <property type="match status" value="3"/>
</dbReference>
<dbReference type="Pfam" id="PF08263">
    <property type="entry name" value="LRRNT_2"/>
    <property type="match status" value="1"/>
</dbReference>
<reference evidence="19" key="2">
    <citation type="submission" date="2017-06" db="EMBL/GenBank/DDBJ databases">
        <title>WGS assembly of Brachypodium distachyon.</title>
        <authorList>
            <consortium name="The International Brachypodium Initiative"/>
            <person name="Lucas S."/>
            <person name="Harmon-Smith M."/>
            <person name="Lail K."/>
            <person name="Tice H."/>
            <person name="Grimwood J."/>
            <person name="Bruce D."/>
            <person name="Barry K."/>
            <person name="Shu S."/>
            <person name="Lindquist E."/>
            <person name="Wang M."/>
            <person name="Pitluck S."/>
            <person name="Vogel J.P."/>
            <person name="Garvin D.F."/>
            <person name="Mockler T.C."/>
            <person name="Schmutz J."/>
            <person name="Rokhsar D."/>
            <person name="Bevan M.W."/>
        </authorList>
    </citation>
    <scope>NUCLEOTIDE SEQUENCE</scope>
    <source>
        <strain evidence="19">Bd21</strain>
    </source>
</reference>
<dbReference type="GO" id="GO:0005886">
    <property type="term" value="C:plasma membrane"/>
    <property type="evidence" value="ECO:0007669"/>
    <property type="project" value="UniProtKB-SubCell"/>
</dbReference>
<feature type="binding site" evidence="16">
    <location>
        <position position="658"/>
    </location>
    <ligand>
        <name>ATP</name>
        <dbReference type="ChEBI" id="CHEBI:30616"/>
    </ligand>
</feature>
<evidence type="ECO:0000256" key="8">
    <source>
        <dbReference type="ARBA" id="ARBA00022729"/>
    </source>
</evidence>
<dbReference type="GO" id="GO:0005524">
    <property type="term" value="F:ATP binding"/>
    <property type="evidence" value="ECO:0007669"/>
    <property type="project" value="UniProtKB-UniRule"/>
</dbReference>
<keyword evidence="4" id="KW-0723">Serine/threonine-protein kinase</keyword>
<evidence type="ECO:0000256" key="3">
    <source>
        <dbReference type="ARBA" id="ARBA00022475"/>
    </source>
</evidence>
<evidence type="ECO:0000256" key="17">
    <source>
        <dbReference type="SAM" id="SignalP"/>
    </source>
</evidence>
<dbReference type="EC" id="2.7.11.1" evidence="2"/>
<gene>
    <name evidence="19" type="ORF">BRADI_4g16068v3</name>
</gene>
<dbReference type="Pfam" id="PF13855">
    <property type="entry name" value="LRR_8"/>
    <property type="match status" value="2"/>
</dbReference>
<dbReference type="FunFam" id="3.80.10.10:FF:000383">
    <property type="entry name" value="Leucine-rich repeat receptor protein kinase EMS1"/>
    <property type="match status" value="1"/>
</dbReference>
<feature type="signal peptide" evidence="17">
    <location>
        <begin position="1"/>
        <end position="21"/>
    </location>
</feature>
<dbReference type="SMART" id="SM00369">
    <property type="entry name" value="LRR_TYP"/>
    <property type="match status" value="7"/>
</dbReference>
<dbReference type="InterPro" id="IPR001611">
    <property type="entry name" value="Leu-rich_rpt"/>
</dbReference>